<dbReference type="PANTHER" id="PTHR30562">
    <property type="entry name" value="UVRC/OXIDOREDUCTASE"/>
    <property type="match status" value="1"/>
</dbReference>
<dbReference type="Pfam" id="PF02151">
    <property type="entry name" value="UVR"/>
    <property type="match status" value="1"/>
</dbReference>
<dbReference type="InterPro" id="IPR001162">
    <property type="entry name" value="UvrC_RNase_H_dom"/>
</dbReference>
<protein>
    <recommendedName>
        <fullName evidence="11 13">UvrABC system protein C</fullName>
        <shortName evidence="13">Protein UvrC</shortName>
    </recommendedName>
    <alternativeName>
        <fullName evidence="12 13">Excinuclease ABC subunit C</fullName>
    </alternativeName>
</protein>
<keyword evidence="14" id="KW-0175">Coiled coil</keyword>
<evidence type="ECO:0000259" key="15">
    <source>
        <dbReference type="PROSITE" id="PS50151"/>
    </source>
</evidence>
<evidence type="ECO:0000313" key="18">
    <source>
        <dbReference type="EMBL" id="MBB6521930.1"/>
    </source>
</evidence>
<dbReference type="Pfam" id="PF14520">
    <property type="entry name" value="HHH_5"/>
    <property type="match status" value="1"/>
</dbReference>
<evidence type="ECO:0000256" key="4">
    <source>
        <dbReference type="ARBA" id="ARBA00022769"/>
    </source>
</evidence>
<evidence type="ECO:0000256" key="7">
    <source>
        <dbReference type="ARBA" id="ARBA00023236"/>
    </source>
</evidence>
<dbReference type="InterPro" id="IPR010994">
    <property type="entry name" value="RuvA_2-like"/>
</dbReference>
<comment type="caution">
    <text evidence="18">The sequence shown here is derived from an EMBL/GenBank/DDBJ whole genome shotgun (WGS) entry which is preliminary data.</text>
</comment>
<dbReference type="GO" id="GO:0006289">
    <property type="term" value="P:nucleotide-excision repair"/>
    <property type="evidence" value="ECO:0007669"/>
    <property type="project" value="UniProtKB-UniRule"/>
</dbReference>
<dbReference type="RefSeq" id="WP_166847168.1">
    <property type="nucleotide sequence ID" value="NZ_JAAONY010000002.1"/>
</dbReference>
<dbReference type="FunFam" id="3.30.420.340:FF:000001">
    <property type="entry name" value="UvrABC system protein C"/>
    <property type="match status" value="1"/>
</dbReference>
<proteinExistence type="inferred from homology"/>
<dbReference type="Gene3D" id="3.30.420.340">
    <property type="entry name" value="UvrC, RNAse H endonuclease domain"/>
    <property type="match status" value="1"/>
</dbReference>
<dbReference type="SMART" id="SM00465">
    <property type="entry name" value="GIYc"/>
    <property type="match status" value="1"/>
</dbReference>
<dbReference type="PROSITE" id="PS50164">
    <property type="entry name" value="GIY_YIG"/>
    <property type="match status" value="1"/>
</dbReference>
<feature type="domain" description="GIY-YIG" evidence="16">
    <location>
        <begin position="55"/>
        <end position="133"/>
    </location>
</feature>
<sequence length="647" mass="72677">MTEKRSPKKKELSKKRAEEITARKVEARASADGIAPAPEGGCQFDHKSFLKQLTQRPGIYQMYDADGKILYVGKAKNLKNRVSSYFRSSGLNNKTMALVARIARVDVTVTHTEVEALILEQNLIKAQRPPFNILLRDDKSYPYVFLSSGEDYPRVAMHRGAKRKKGEYFGPFPNVMAVKESLSFLQKTFKVRQCEDSVFKNRSRPCLQYQIKRCDGPCVEAISKENYAEEVRHTKMFLQGESDEILEELADRMEKASMDLQFEQAAVYRDQISALRSLQSQRVVESGNANVDVIAIAIERNVCCIHLLYIRQGRILGSKSYYPKDNLAAGPEVMLNDFVGQYYLGNKGRDVPRDVILSHPLPDAELLSEAIKESLGKNIQLRHSVRSERQNWLQLAMSAAEQNLKSQLARKQNLQQRFELLQERLNLESIPQRIECFDISHSSGELTVASCVVFGPEGAIKSDYRRFNIDGITGGDDYAAMEQALSRRYSRIQEGEGVLPDILLIDGGKGQLNQAKAVLGELGVQNVTMIGVAKGTTRKAGFEVLHMADTGEEWVLDATSPELHLIQQVRDEAHRFAVTGHKARRDKKRRSSSLEDIPGVGAKRRRELLRHFGGLPQIKGASADDLAKVEGISKKLAAEIYGHFHAE</sequence>
<evidence type="ECO:0000256" key="13">
    <source>
        <dbReference type="HAMAP-Rule" id="MF_00203"/>
    </source>
</evidence>
<dbReference type="HAMAP" id="MF_00203">
    <property type="entry name" value="UvrC"/>
    <property type="match status" value="1"/>
</dbReference>
<evidence type="ECO:0000256" key="11">
    <source>
        <dbReference type="ARBA" id="ARBA00067419"/>
    </source>
</evidence>
<evidence type="ECO:0000256" key="8">
    <source>
        <dbReference type="ARBA" id="ARBA00059452"/>
    </source>
</evidence>
<dbReference type="Proteomes" id="UP000528457">
    <property type="component" value="Unassembled WGS sequence"/>
</dbReference>
<dbReference type="SUPFAM" id="SSF47781">
    <property type="entry name" value="RuvA domain 2-like"/>
    <property type="match status" value="1"/>
</dbReference>
<keyword evidence="2 13" id="KW-0963">Cytoplasm</keyword>
<dbReference type="PROSITE" id="PS50151">
    <property type="entry name" value="UVR"/>
    <property type="match status" value="1"/>
</dbReference>
<gene>
    <name evidence="13" type="primary">uvrC</name>
    <name evidence="18" type="ORF">HNR48_002215</name>
</gene>
<evidence type="ECO:0000256" key="12">
    <source>
        <dbReference type="ARBA" id="ARBA00077138"/>
    </source>
</evidence>
<name>A0A7X0JTE9_9GAMM</name>
<dbReference type="FunCoup" id="A0A7X0JTE9">
    <property type="interactions" value="241"/>
</dbReference>
<dbReference type="InterPro" id="IPR050066">
    <property type="entry name" value="UvrABC_protein_C"/>
</dbReference>
<dbReference type="InterPro" id="IPR000305">
    <property type="entry name" value="GIY-YIG_endonuc"/>
</dbReference>
<dbReference type="InterPro" id="IPR004791">
    <property type="entry name" value="UvrC"/>
</dbReference>
<evidence type="ECO:0000256" key="5">
    <source>
        <dbReference type="ARBA" id="ARBA00022881"/>
    </source>
</evidence>
<dbReference type="Pfam" id="PF01541">
    <property type="entry name" value="GIY-YIG"/>
    <property type="match status" value="1"/>
</dbReference>
<dbReference type="SUPFAM" id="SSF46600">
    <property type="entry name" value="C-terminal UvrC-binding domain of UvrB"/>
    <property type="match status" value="1"/>
</dbReference>
<dbReference type="PROSITE" id="PS50165">
    <property type="entry name" value="UVRC"/>
    <property type="match status" value="1"/>
</dbReference>
<dbReference type="GO" id="GO:0005737">
    <property type="term" value="C:cytoplasm"/>
    <property type="evidence" value="ECO:0007669"/>
    <property type="project" value="UniProtKB-SubCell"/>
</dbReference>
<dbReference type="Gene3D" id="3.40.1440.10">
    <property type="entry name" value="GIY-YIG endonuclease"/>
    <property type="match status" value="1"/>
</dbReference>
<feature type="domain" description="UvrC family homology region profile" evidence="17">
    <location>
        <begin position="293"/>
        <end position="519"/>
    </location>
</feature>
<comment type="similarity">
    <text evidence="9 13">Belongs to the UvrC family.</text>
</comment>
<dbReference type="FunFam" id="1.10.150.20:FF:000005">
    <property type="entry name" value="UvrABC system protein C"/>
    <property type="match status" value="1"/>
</dbReference>
<keyword evidence="5 13" id="KW-0267">Excision nuclease</keyword>
<evidence type="ECO:0000256" key="14">
    <source>
        <dbReference type="SAM" id="Coils"/>
    </source>
</evidence>
<dbReference type="InterPro" id="IPR036876">
    <property type="entry name" value="UVR_dom_sf"/>
</dbReference>
<dbReference type="NCBIfam" id="TIGR00194">
    <property type="entry name" value="uvrC"/>
    <property type="match status" value="1"/>
</dbReference>
<evidence type="ECO:0000259" key="17">
    <source>
        <dbReference type="PROSITE" id="PS50165"/>
    </source>
</evidence>
<evidence type="ECO:0000256" key="3">
    <source>
        <dbReference type="ARBA" id="ARBA00022763"/>
    </source>
</evidence>
<dbReference type="PANTHER" id="PTHR30562:SF1">
    <property type="entry name" value="UVRABC SYSTEM PROTEIN C"/>
    <property type="match status" value="1"/>
</dbReference>
<evidence type="ECO:0000256" key="2">
    <source>
        <dbReference type="ARBA" id="ARBA00022490"/>
    </source>
</evidence>
<evidence type="ECO:0000256" key="10">
    <source>
        <dbReference type="ARBA" id="ARBA00062841"/>
    </source>
</evidence>
<keyword evidence="7 13" id="KW-0742">SOS response</keyword>
<feature type="coiled-coil region" evidence="14">
    <location>
        <begin position="397"/>
        <end position="424"/>
    </location>
</feature>
<keyword evidence="3 13" id="KW-0227">DNA damage</keyword>
<dbReference type="SMART" id="SM00278">
    <property type="entry name" value="HhH1"/>
    <property type="match status" value="2"/>
</dbReference>
<dbReference type="FunFam" id="3.40.1440.10:FF:000001">
    <property type="entry name" value="UvrABC system protein C"/>
    <property type="match status" value="1"/>
</dbReference>
<dbReference type="InterPro" id="IPR001943">
    <property type="entry name" value="UVR_dom"/>
</dbReference>
<dbReference type="InterPro" id="IPR035901">
    <property type="entry name" value="GIY-YIG_endonuc_sf"/>
</dbReference>
<comment type="function">
    <text evidence="8 13">The UvrABC repair system catalyzes the recognition and processing of DNA lesions. UvrC both incises the 5' and 3' sides of the lesion. The N-terminal half is responsible for the 3' incision and the C-terminal half is responsible for the 5' incision.</text>
</comment>
<evidence type="ECO:0000256" key="9">
    <source>
        <dbReference type="ARBA" id="ARBA00061531"/>
    </source>
</evidence>
<dbReference type="InterPro" id="IPR047296">
    <property type="entry name" value="GIY-YIG_UvrC_Cho"/>
</dbReference>
<dbReference type="NCBIfam" id="NF001824">
    <property type="entry name" value="PRK00558.1-5"/>
    <property type="match status" value="1"/>
</dbReference>
<accession>A0A7X0JTE9</accession>
<evidence type="ECO:0000259" key="16">
    <source>
        <dbReference type="PROSITE" id="PS50164"/>
    </source>
</evidence>
<evidence type="ECO:0000313" key="19">
    <source>
        <dbReference type="Proteomes" id="UP000528457"/>
    </source>
</evidence>
<dbReference type="SUPFAM" id="SSF82771">
    <property type="entry name" value="GIY-YIG endonuclease"/>
    <property type="match status" value="1"/>
</dbReference>
<keyword evidence="6 13" id="KW-0234">DNA repair</keyword>
<comment type="subcellular location">
    <subcellularLocation>
        <location evidence="1 13">Cytoplasm</location>
    </subcellularLocation>
</comment>
<dbReference type="GO" id="GO:0009380">
    <property type="term" value="C:excinuclease repair complex"/>
    <property type="evidence" value="ECO:0007669"/>
    <property type="project" value="InterPro"/>
</dbReference>
<reference evidence="18 19" key="1">
    <citation type="submission" date="2020-08" db="EMBL/GenBank/DDBJ databases">
        <title>Genomic Encyclopedia of Type Strains, Phase IV (KMG-IV): sequencing the most valuable type-strain genomes for metagenomic binning, comparative biology and taxonomic classification.</title>
        <authorList>
            <person name="Goeker M."/>
        </authorList>
    </citation>
    <scope>NUCLEOTIDE SEQUENCE [LARGE SCALE GENOMIC DNA]</scope>
    <source>
        <strain evidence="18 19">DSM 22368</strain>
    </source>
</reference>
<keyword evidence="19" id="KW-1185">Reference proteome</keyword>
<dbReference type="GO" id="GO:0003677">
    <property type="term" value="F:DNA binding"/>
    <property type="evidence" value="ECO:0007669"/>
    <property type="project" value="UniProtKB-UniRule"/>
</dbReference>
<dbReference type="Gene3D" id="4.10.860.10">
    <property type="entry name" value="UVR domain"/>
    <property type="match status" value="1"/>
</dbReference>
<comment type="subunit">
    <text evidence="10 13">Interacts with UvrB in an incision complex.</text>
</comment>
<dbReference type="GO" id="GO:0009432">
    <property type="term" value="P:SOS response"/>
    <property type="evidence" value="ECO:0007669"/>
    <property type="project" value="UniProtKB-UniRule"/>
</dbReference>
<dbReference type="Pfam" id="PF08459">
    <property type="entry name" value="UvrC_RNaseH_dom"/>
    <property type="match status" value="1"/>
</dbReference>
<dbReference type="Pfam" id="PF22920">
    <property type="entry name" value="UvrC_RNaseH"/>
    <property type="match status" value="1"/>
</dbReference>
<dbReference type="EMBL" id="JACHHT010000002">
    <property type="protein sequence ID" value="MBB6521930.1"/>
    <property type="molecule type" value="Genomic_DNA"/>
</dbReference>
<organism evidence="18 19">
    <name type="scientific">Pseudoteredinibacter isoporae</name>
    <dbReference type="NCBI Taxonomy" id="570281"/>
    <lineage>
        <taxon>Bacteria</taxon>
        <taxon>Pseudomonadati</taxon>
        <taxon>Pseudomonadota</taxon>
        <taxon>Gammaproteobacteria</taxon>
        <taxon>Cellvibrionales</taxon>
        <taxon>Cellvibrionaceae</taxon>
        <taxon>Pseudoteredinibacter</taxon>
    </lineage>
</organism>
<dbReference type="InParanoid" id="A0A7X0JTE9"/>
<keyword evidence="4 13" id="KW-0228">DNA excision</keyword>
<evidence type="ECO:0000256" key="1">
    <source>
        <dbReference type="ARBA" id="ARBA00004496"/>
    </source>
</evidence>
<feature type="domain" description="UVR" evidence="15">
    <location>
        <begin position="243"/>
        <end position="278"/>
    </location>
</feature>
<dbReference type="GO" id="GO:0009381">
    <property type="term" value="F:excinuclease ABC activity"/>
    <property type="evidence" value="ECO:0007669"/>
    <property type="project" value="UniProtKB-UniRule"/>
</dbReference>
<dbReference type="InterPro" id="IPR038476">
    <property type="entry name" value="UvrC_RNase_H_dom_sf"/>
</dbReference>
<dbReference type="AlphaFoldDB" id="A0A7X0JTE9"/>
<dbReference type="Gene3D" id="1.10.150.20">
    <property type="entry name" value="5' to 3' exonuclease, C-terminal subdomain"/>
    <property type="match status" value="1"/>
</dbReference>
<evidence type="ECO:0000256" key="6">
    <source>
        <dbReference type="ARBA" id="ARBA00023204"/>
    </source>
</evidence>
<dbReference type="InterPro" id="IPR003583">
    <property type="entry name" value="Hlx-hairpin-Hlx_DNA-bd_motif"/>
</dbReference>
<dbReference type="CDD" id="cd10434">
    <property type="entry name" value="GIY-YIG_UvrC_Cho"/>
    <property type="match status" value="1"/>
</dbReference>